<proteinExistence type="inferred from homology"/>
<gene>
    <name evidence="4" type="ordered locus">Dtox_1243</name>
</gene>
<dbReference type="EMBL" id="CP001720">
    <property type="protein sequence ID" value="ACV62125.1"/>
    <property type="molecule type" value="Genomic_DNA"/>
</dbReference>
<protein>
    <submittedName>
        <fullName evidence="4">Coat F domain protein</fullName>
    </submittedName>
</protein>
<keyword evidence="5" id="KW-1185">Reference proteome</keyword>
<evidence type="ECO:0000313" key="4">
    <source>
        <dbReference type="EMBL" id="ACV62125.1"/>
    </source>
</evidence>
<dbReference type="Gene3D" id="1.20.1260.10">
    <property type="match status" value="1"/>
</dbReference>
<dbReference type="InterPro" id="IPR012347">
    <property type="entry name" value="Ferritin-like"/>
</dbReference>
<dbReference type="Proteomes" id="UP000002217">
    <property type="component" value="Chromosome"/>
</dbReference>
<dbReference type="RefSeq" id="WP_015756840.1">
    <property type="nucleotide sequence ID" value="NC_013216.1"/>
</dbReference>
<comment type="similarity">
    <text evidence="3">Belongs to the CotF family.</text>
</comment>
<dbReference type="InterPro" id="IPR012851">
    <property type="entry name" value="Spore_coat_CotF-like"/>
</dbReference>
<comment type="subcellular location">
    <subcellularLocation>
        <location evidence="2">Spore coat</location>
    </subcellularLocation>
</comment>
<evidence type="ECO:0000256" key="1">
    <source>
        <dbReference type="ARBA" id="ARBA00022969"/>
    </source>
</evidence>
<evidence type="ECO:0000313" key="5">
    <source>
        <dbReference type="Proteomes" id="UP000002217"/>
    </source>
</evidence>
<accession>C8W5E3</accession>
<dbReference type="AlphaFoldDB" id="C8W5E3"/>
<evidence type="ECO:0000256" key="2">
    <source>
        <dbReference type="ARBA" id="ARBA00024325"/>
    </source>
</evidence>
<reference evidence="4 5" key="1">
    <citation type="journal article" date="2009" name="Stand. Genomic Sci.">
        <title>Complete genome sequence of Desulfotomaculum acetoxidans type strain (5575).</title>
        <authorList>
            <person name="Spring S."/>
            <person name="Lapidus A."/>
            <person name="Schroder M."/>
            <person name="Gleim D."/>
            <person name="Sims D."/>
            <person name="Meincke L."/>
            <person name="Glavina Del Rio T."/>
            <person name="Tice H."/>
            <person name="Copeland A."/>
            <person name="Cheng J.F."/>
            <person name="Lucas S."/>
            <person name="Chen F."/>
            <person name="Nolan M."/>
            <person name="Bruce D."/>
            <person name="Goodwin L."/>
            <person name="Pitluck S."/>
            <person name="Ivanova N."/>
            <person name="Mavromatis K."/>
            <person name="Mikhailova N."/>
            <person name="Pati A."/>
            <person name="Chen A."/>
            <person name="Palaniappan K."/>
            <person name="Land M."/>
            <person name="Hauser L."/>
            <person name="Chang Y.J."/>
            <person name="Jeffries C.D."/>
            <person name="Chain P."/>
            <person name="Saunders E."/>
            <person name="Brettin T."/>
            <person name="Detter J.C."/>
            <person name="Goker M."/>
            <person name="Bristow J."/>
            <person name="Eisen J.A."/>
            <person name="Markowitz V."/>
            <person name="Hugenholtz P."/>
            <person name="Kyrpides N.C."/>
            <person name="Klenk H.P."/>
            <person name="Han C."/>
        </authorList>
    </citation>
    <scope>NUCLEOTIDE SEQUENCE [LARGE SCALE GENOMIC DNA]</scope>
    <source>
        <strain evidence="5">ATCC 49208 / DSM 771 / VKM B-1644</strain>
    </source>
</reference>
<dbReference type="PANTHER" id="PTHR39183">
    <property type="entry name" value="SPORE COAT PROTEIN F-LIKE PROTEIN YHCQ"/>
    <property type="match status" value="1"/>
</dbReference>
<dbReference type="KEGG" id="dae:Dtox_1243"/>
<dbReference type="OrthoDB" id="1685263at2"/>
<organism evidence="4 5">
    <name type="scientific">Desulfofarcimen acetoxidans (strain ATCC 49208 / DSM 771 / KCTC 5769 / VKM B-1644 / 5575)</name>
    <name type="common">Desulfotomaculum acetoxidans</name>
    <dbReference type="NCBI Taxonomy" id="485916"/>
    <lineage>
        <taxon>Bacteria</taxon>
        <taxon>Bacillati</taxon>
        <taxon>Bacillota</taxon>
        <taxon>Clostridia</taxon>
        <taxon>Eubacteriales</taxon>
        <taxon>Peptococcaceae</taxon>
        <taxon>Desulfofarcimen</taxon>
    </lineage>
</organism>
<keyword evidence="1" id="KW-0749">Sporulation</keyword>
<dbReference type="eggNOG" id="COG5577">
    <property type="taxonomic scope" value="Bacteria"/>
</dbReference>
<sequence>MKKGIHEAMEMHEVLNDEACTIEHYSMYTSQCQDHELRNILERQQRHMIEDYHRKLSVMQGHGLDVSAASRLNMEHMGAGQNTHSYPSTNTGTKHLNDKTIAAGALLFHKCGATRSTNAALECSEPHLRNLLAGSARSCMEMAYEIFQFMSHKGWYQLPEIPQRFINHMPSQQQYAQHQYTQQQ</sequence>
<dbReference type="STRING" id="485916.Dtox_1243"/>
<dbReference type="GO" id="GO:0030435">
    <property type="term" value="P:sporulation resulting in formation of a cellular spore"/>
    <property type="evidence" value="ECO:0007669"/>
    <property type="project" value="UniProtKB-KW"/>
</dbReference>
<name>C8W5E3_DESAS</name>
<dbReference type="HOGENOM" id="CLU_093052_1_0_9"/>
<dbReference type="PANTHER" id="PTHR39183:SF1">
    <property type="entry name" value="SPORE COAT PROTEIN F-LIKE PROTEIN YHCQ"/>
    <property type="match status" value="1"/>
</dbReference>
<evidence type="ECO:0000256" key="3">
    <source>
        <dbReference type="ARBA" id="ARBA00024344"/>
    </source>
</evidence>
<dbReference type="Pfam" id="PF07875">
    <property type="entry name" value="Coat_F"/>
    <property type="match status" value="1"/>
</dbReference>